<evidence type="ECO:0000256" key="2">
    <source>
        <dbReference type="ARBA" id="ARBA00022690"/>
    </source>
</evidence>
<dbReference type="FunCoup" id="A0A2J7QZM5">
    <property type="interactions" value="11"/>
</dbReference>
<evidence type="ECO:0000256" key="4">
    <source>
        <dbReference type="ARBA" id="ARBA00022900"/>
    </source>
</evidence>
<comment type="similarity">
    <text evidence="1 5">Belongs to the serpin family.</text>
</comment>
<evidence type="ECO:0000256" key="5">
    <source>
        <dbReference type="RuleBase" id="RU000411"/>
    </source>
</evidence>
<dbReference type="OrthoDB" id="671595at2759"/>
<dbReference type="InterPro" id="IPR042178">
    <property type="entry name" value="Serpin_sf_1"/>
</dbReference>
<dbReference type="Gene3D" id="3.30.497.10">
    <property type="entry name" value="Antithrombin, subunit I, domain 2"/>
    <property type="match status" value="1"/>
</dbReference>
<dbReference type="InParanoid" id="A0A2J7QZM5"/>
<dbReference type="FunFam" id="3.30.497.10:FF:000006">
    <property type="entry name" value="Plasminogen activator inhibitor 1"/>
    <property type="match status" value="1"/>
</dbReference>
<dbReference type="Proteomes" id="UP000235965">
    <property type="component" value="Unassembled WGS sequence"/>
</dbReference>
<gene>
    <name evidence="7" type="ORF">B7P43_G03483</name>
</gene>
<dbReference type="EMBL" id="NEVH01009068">
    <property type="protein sequence ID" value="PNF34039.1"/>
    <property type="molecule type" value="Genomic_DNA"/>
</dbReference>
<keyword evidence="8" id="KW-1185">Reference proteome</keyword>
<dbReference type="PROSITE" id="PS00284">
    <property type="entry name" value="SERPIN"/>
    <property type="match status" value="1"/>
</dbReference>
<dbReference type="InterPro" id="IPR036186">
    <property type="entry name" value="Serpin_sf"/>
</dbReference>
<evidence type="ECO:0000256" key="1">
    <source>
        <dbReference type="ARBA" id="ARBA00009500"/>
    </source>
</evidence>
<accession>A0A2J7QZM5</accession>
<dbReference type="SUPFAM" id="SSF56574">
    <property type="entry name" value="Serpins"/>
    <property type="match status" value="1"/>
</dbReference>
<keyword evidence="4" id="KW-0722">Serine protease inhibitor</keyword>
<dbReference type="Gene3D" id="2.30.39.10">
    <property type="entry name" value="Alpha-1-antitrypsin, domain 1"/>
    <property type="match status" value="1"/>
</dbReference>
<organism evidence="7 8">
    <name type="scientific">Cryptotermes secundus</name>
    <dbReference type="NCBI Taxonomy" id="105785"/>
    <lineage>
        <taxon>Eukaryota</taxon>
        <taxon>Metazoa</taxon>
        <taxon>Ecdysozoa</taxon>
        <taxon>Arthropoda</taxon>
        <taxon>Hexapoda</taxon>
        <taxon>Insecta</taxon>
        <taxon>Pterygota</taxon>
        <taxon>Neoptera</taxon>
        <taxon>Polyneoptera</taxon>
        <taxon>Dictyoptera</taxon>
        <taxon>Blattodea</taxon>
        <taxon>Blattoidea</taxon>
        <taxon>Termitoidae</taxon>
        <taxon>Kalotermitidae</taxon>
        <taxon>Cryptotermitinae</taxon>
        <taxon>Cryptotermes</taxon>
    </lineage>
</organism>
<evidence type="ECO:0000313" key="8">
    <source>
        <dbReference type="Proteomes" id="UP000235965"/>
    </source>
</evidence>
<keyword evidence="3" id="KW-0732">Signal</keyword>
<sequence>MHSSGRCRQIVDSHEKRWSSSEQRAMERALGLLLSLLLLLTAVSAGFAATKEKKHGRSQPSALQATASANNKFSLSLYKLLNANSTEGSLVMSPVSLQLALAMTYVGARGRTAEQMETVLHLPTDEDAVKTGFRQLLSSLKSSGSVSLEVANRMYIQATFKVLKDFRRTVRKTFRSDTKEVNFVENHEKARRIINNWVEKRTRHKIKQMIGPGTLNAMTRLILVNAVHFKARWLQPFNSEDTEMGKFHISRNEEVDVPMMHMKTFFSFKHSDSLGAKILELQYEGDTVSMFILLPDDLEGIYNLERGLPAVDLSSTFKDMQPEELNITLPKFKIETSLDLKSNLMELGMKDMFLMESADFSGITGSPDLYVSDVLQKAFLEVTELGTEAGASSAVVAEARSWRPPPLEFVADHPFLFIIWEKRLNTTLFMGRFLGPE</sequence>
<evidence type="ECO:0000256" key="3">
    <source>
        <dbReference type="ARBA" id="ARBA00022729"/>
    </source>
</evidence>
<dbReference type="PANTHER" id="PTHR11461">
    <property type="entry name" value="SERINE PROTEASE INHIBITOR, SERPIN"/>
    <property type="match status" value="1"/>
</dbReference>
<dbReference type="Pfam" id="PF00079">
    <property type="entry name" value="Serpin"/>
    <property type="match status" value="1"/>
</dbReference>
<proteinExistence type="inferred from homology"/>
<dbReference type="InterPro" id="IPR042185">
    <property type="entry name" value="Serpin_sf_2"/>
</dbReference>
<dbReference type="GO" id="GO:0004867">
    <property type="term" value="F:serine-type endopeptidase inhibitor activity"/>
    <property type="evidence" value="ECO:0007669"/>
    <property type="project" value="UniProtKB-KW"/>
</dbReference>
<dbReference type="GO" id="GO:0005615">
    <property type="term" value="C:extracellular space"/>
    <property type="evidence" value="ECO:0007669"/>
    <property type="project" value="InterPro"/>
</dbReference>
<dbReference type="InterPro" id="IPR000215">
    <property type="entry name" value="Serpin_fam"/>
</dbReference>
<comment type="caution">
    <text evidence="7">The sequence shown here is derived from an EMBL/GenBank/DDBJ whole genome shotgun (WGS) entry which is preliminary data.</text>
</comment>
<dbReference type="InterPro" id="IPR023795">
    <property type="entry name" value="Serpin_CS"/>
</dbReference>
<feature type="domain" description="Serpin" evidence="6">
    <location>
        <begin position="75"/>
        <end position="436"/>
    </location>
</feature>
<protein>
    <submittedName>
        <fullName evidence="7">Leukocyte elastase inhibitor C</fullName>
    </submittedName>
</protein>
<keyword evidence="2" id="KW-0646">Protease inhibitor</keyword>
<evidence type="ECO:0000313" key="7">
    <source>
        <dbReference type="EMBL" id="PNF34039.1"/>
    </source>
</evidence>
<reference evidence="7 8" key="1">
    <citation type="submission" date="2017-12" db="EMBL/GenBank/DDBJ databases">
        <title>Hemimetabolous genomes reveal molecular basis of termite eusociality.</title>
        <authorList>
            <person name="Harrison M.C."/>
            <person name="Jongepier E."/>
            <person name="Robertson H.M."/>
            <person name="Arning N."/>
            <person name="Bitard-Feildel T."/>
            <person name="Chao H."/>
            <person name="Childers C.P."/>
            <person name="Dinh H."/>
            <person name="Doddapaneni H."/>
            <person name="Dugan S."/>
            <person name="Gowin J."/>
            <person name="Greiner C."/>
            <person name="Han Y."/>
            <person name="Hu H."/>
            <person name="Hughes D.S.T."/>
            <person name="Huylmans A.-K."/>
            <person name="Kemena C."/>
            <person name="Kremer L.P.M."/>
            <person name="Lee S.L."/>
            <person name="Lopez-Ezquerra A."/>
            <person name="Mallet L."/>
            <person name="Monroy-Kuhn J.M."/>
            <person name="Moser A."/>
            <person name="Murali S.C."/>
            <person name="Muzny D.M."/>
            <person name="Otani S."/>
            <person name="Piulachs M.-D."/>
            <person name="Poelchau M."/>
            <person name="Qu J."/>
            <person name="Schaub F."/>
            <person name="Wada-Katsumata A."/>
            <person name="Worley K.C."/>
            <person name="Xie Q."/>
            <person name="Ylla G."/>
            <person name="Poulsen M."/>
            <person name="Gibbs R.A."/>
            <person name="Schal C."/>
            <person name="Richards S."/>
            <person name="Belles X."/>
            <person name="Korb J."/>
            <person name="Bornberg-Bauer E."/>
        </authorList>
    </citation>
    <scope>NUCLEOTIDE SEQUENCE [LARGE SCALE GENOMIC DNA]</scope>
    <source>
        <tissue evidence="7">Whole body</tissue>
    </source>
</reference>
<evidence type="ECO:0000259" key="6">
    <source>
        <dbReference type="SMART" id="SM00093"/>
    </source>
</evidence>
<dbReference type="PANTHER" id="PTHR11461:SF211">
    <property type="entry name" value="GH10112P-RELATED"/>
    <property type="match status" value="1"/>
</dbReference>
<name>A0A2J7QZM5_9NEOP</name>
<dbReference type="STRING" id="105785.A0A2J7QZM5"/>
<dbReference type="SMART" id="SM00093">
    <property type="entry name" value="SERPIN"/>
    <property type="match status" value="1"/>
</dbReference>
<dbReference type="AlphaFoldDB" id="A0A2J7QZM5"/>
<dbReference type="InterPro" id="IPR023796">
    <property type="entry name" value="Serpin_dom"/>
</dbReference>
<dbReference type="CDD" id="cd19601">
    <property type="entry name" value="serpin42Da-like"/>
    <property type="match status" value="1"/>
</dbReference>